<sequence length="105" mass="12159">MNMQRSASFRDRAKFPKQTRETIEAEKRGFLRIPEEIELILPEERKVAFVRAGELSIAFWIDLPRELNALTRNTMVEPEVSTLSKICNASANFLVKFMVMNLEQA</sequence>
<reference evidence="1" key="1">
    <citation type="submission" date="2021-10" db="EMBL/GenBank/DDBJ databases">
        <title>Melipona bicolor Genome sequencing and assembly.</title>
        <authorList>
            <person name="Araujo N.S."/>
            <person name="Arias M.C."/>
        </authorList>
    </citation>
    <scope>NUCLEOTIDE SEQUENCE</scope>
    <source>
        <strain evidence="1">USP_2M_L1-L4_2017</strain>
        <tissue evidence="1">Whole body</tissue>
    </source>
</reference>
<gene>
    <name evidence="1" type="ORF">K0M31_000649</name>
</gene>
<protein>
    <submittedName>
        <fullName evidence="1">Uncharacterized protein</fullName>
    </submittedName>
</protein>
<dbReference type="Proteomes" id="UP001177670">
    <property type="component" value="Unassembled WGS sequence"/>
</dbReference>
<evidence type="ECO:0000313" key="2">
    <source>
        <dbReference type="Proteomes" id="UP001177670"/>
    </source>
</evidence>
<evidence type="ECO:0000313" key="1">
    <source>
        <dbReference type="EMBL" id="KAK1136080.1"/>
    </source>
</evidence>
<dbReference type="EMBL" id="JAHYIQ010000001">
    <property type="protein sequence ID" value="KAK1136080.1"/>
    <property type="molecule type" value="Genomic_DNA"/>
</dbReference>
<organism evidence="1 2">
    <name type="scientific">Melipona bicolor</name>
    <dbReference type="NCBI Taxonomy" id="60889"/>
    <lineage>
        <taxon>Eukaryota</taxon>
        <taxon>Metazoa</taxon>
        <taxon>Ecdysozoa</taxon>
        <taxon>Arthropoda</taxon>
        <taxon>Hexapoda</taxon>
        <taxon>Insecta</taxon>
        <taxon>Pterygota</taxon>
        <taxon>Neoptera</taxon>
        <taxon>Endopterygota</taxon>
        <taxon>Hymenoptera</taxon>
        <taxon>Apocrita</taxon>
        <taxon>Aculeata</taxon>
        <taxon>Apoidea</taxon>
        <taxon>Anthophila</taxon>
        <taxon>Apidae</taxon>
        <taxon>Melipona</taxon>
    </lineage>
</organism>
<dbReference type="AlphaFoldDB" id="A0AA40GE60"/>
<accession>A0AA40GE60</accession>
<proteinExistence type="predicted"/>
<name>A0AA40GE60_9HYME</name>
<comment type="caution">
    <text evidence="1">The sequence shown here is derived from an EMBL/GenBank/DDBJ whole genome shotgun (WGS) entry which is preliminary data.</text>
</comment>
<keyword evidence="2" id="KW-1185">Reference proteome</keyword>